<comment type="caution">
    <text evidence="2">The sequence shown here is derived from an EMBL/GenBank/DDBJ whole genome shotgun (WGS) entry which is preliminary data.</text>
</comment>
<evidence type="ECO:0000256" key="1">
    <source>
        <dbReference type="SAM" id="Phobius"/>
    </source>
</evidence>
<protein>
    <submittedName>
        <fullName evidence="2">Uncharacterized protein</fullName>
    </submittedName>
</protein>
<feature type="transmembrane region" description="Helical" evidence="1">
    <location>
        <begin position="213"/>
        <end position="232"/>
    </location>
</feature>
<evidence type="ECO:0000313" key="3">
    <source>
        <dbReference type="Proteomes" id="UP000742460"/>
    </source>
</evidence>
<proteinExistence type="predicted"/>
<dbReference type="Proteomes" id="UP000742460">
    <property type="component" value="Unassembled WGS sequence"/>
</dbReference>
<feature type="transmembrane region" description="Helical" evidence="1">
    <location>
        <begin position="23"/>
        <end position="49"/>
    </location>
</feature>
<feature type="transmembrane region" description="Helical" evidence="1">
    <location>
        <begin position="144"/>
        <end position="165"/>
    </location>
</feature>
<feature type="transmembrane region" description="Helical" evidence="1">
    <location>
        <begin position="116"/>
        <end position="138"/>
    </location>
</feature>
<keyword evidence="1" id="KW-0812">Transmembrane</keyword>
<feature type="transmembrane region" description="Helical" evidence="1">
    <location>
        <begin position="303"/>
        <end position="323"/>
    </location>
</feature>
<name>A0A921MUW7_9MICO</name>
<sequence>MNDLTAVREVWATRTTARSRTDLLYLLYLAAMTLLVLGIPGLLSAGQLLARPDVLPALTSAHAPRALTAASFAAAAIALQAGAVRGPALMAPFFIDTLASSGLRRRAVLRRPFARALLLPVTALAVLAALAGTTLGAAGHADPAGVVLFVLAAAGTGVLLAAAWLAGQLLDRMGARLLCSALLLGAAVITAALPVGVGLGAVHPAAPASPLPWTLALGISGAAATAAGMLLLDRLRGRVLREQAARWESASTLATSGDLAGASGRFRPPPSGGRRLPAIGPRPLVLLYARRDAVTWLRSPERLAAGVLAGLVGAALLSVSTVLGGPLAWGSVLLGSAVLWAASSAVVDGIRHGIHTLGAPPLLGQSAAMQVLLHSPAPTVLLAVLAALGGGTGLLIAGAALELAALALPVLLSLVLIAGRARDAAKGPMPLSLMTPMPTAQGDLSVISVVAWQADAVLLALLAGAVLALLGAHGAGAMLLGAALLLGAMVLMTHARLRALRG</sequence>
<feature type="transmembrane region" description="Helical" evidence="1">
    <location>
        <begin position="394"/>
        <end position="419"/>
    </location>
</feature>
<gene>
    <name evidence="2" type="ORF">K8V81_05300</name>
</gene>
<feature type="transmembrane region" description="Helical" evidence="1">
    <location>
        <begin position="69"/>
        <end position="95"/>
    </location>
</feature>
<dbReference type="AlphaFoldDB" id="A0A921MUW7"/>
<keyword evidence="1" id="KW-1133">Transmembrane helix</keyword>
<reference evidence="2" key="2">
    <citation type="submission" date="2021-09" db="EMBL/GenBank/DDBJ databases">
        <authorList>
            <person name="Gilroy R."/>
        </authorList>
    </citation>
    <scope>NUCLEOTIDE SEQUENCE</scope>
    <source>
        <strain evidence="2">ChiGjej5B5-22894</strain>
    </source>
</reference>
<feature type="transmembrane region" description="Helical" evidence="1">
    <location>
        <begin position="458"/>
        <end position="491"/>
    </location>
</feature>
<reference evidence="2" key="1">
    <citation type="journal article" date="2021" name="PeerJ">
        <title>Extensive microbial diversity within the chicken gut microbiome revealed by metagenomics and culture.</title>
        <authorList>
            <person name="Gilroy R."/>
            <person name="Ravi A."/>
            <person name="Getino M."/>
            <person name="Pursley I."/>
            <person name="Horton D.L."/>
            <person name="Alikhan N.F."/>
            <person name="Baker D."/>
            <person name="Gharbi K."/>
            <person name="Hall N."/>
            <person name="Watson M."/>
            <person name="Adriaenssens E.M."/>
            <person name="Foster-Nyarko E."/>
            <person name="Jarju S."/>
            <person name="Secka A."/>
            <person name="Antonio M."/>
            <person name="Oren A."/>
            <person name="Chaudhuri R.R."/>
            <person name="La Ragione R."/>
            <person name="Hildebrand F."/>
            <person name="Pallen M.J."/>
        </authorList>
    </citation>
    <scope>NUCLEOTIDE SEQUENCE</scope>
    <source>
        <strain evidence="2">ChiGjej5B5-22894</strain>
    </source>
</reference>
<accession>A0A921MUW7</accession>
<dbReference type="EMBL" id="DYUE01000131">
    <property type="protein sequence ID" value="HJG91123.1"/>
    <property type="molecule type" value="Genomic_DNA"/>
</dbReference>
<organism evidence="2 3">
    <name type="scientific">Brachybacterium massiliense</name>
    <dbReference type="NCBI Taxonomy" id="1755098"/>
    <lineage>
        <taxon>Bacteria</taxon>
        <taxon>Bacillati</taxon>
        <taxon>Actinomycetota</taxon>
        <taxon>Actinomycetes</taxon>
        <taxon>Micrococcales</taxon>
        <taxon>Dermabacteraceae</taxon>
        <taxon>Brachybacterium</taxon>
    </lineage>
</organism>
<keyword evidence="1" id="KW-0472">Membrane</keyword>
<feature type="transmembrane region" description="Helical" evidence="1">
    <location>
        <begin position="177"/>
        <end position="201"/>
    </location>
</feature>
<evidence type="ECO:0000313" key="2">
    <source>
        <dbReference type="EMBL" id="HJG91123.1"/>
    </source>
</evidence>